<evidence type="ECO:0000313" key="5">
    <source>
        <dbReference type="Proteomes" id="UP000002668"/>
    </source>
</evidence>
<dbReference type="STRING" id="985895.E5A3R4"/>
<reference evidence="5" key="1">
    <citation type="journal article" date="2011" name="Nat. Commun.">
        <title>Effector diversification within compartments of the Leptosphaeria maculans genome affected by Repeat-Induced Point mutations.</title>
        <authorList>
            <person name="Rouxel T."/>
            <person name="Grandaubert J."/>
            <person name="Hane J.K."/>
            <person name="Hoede C."/>
            <person name="van de Wouw A.P."/>
            <person name="Couloux A."/>
            <person name="Dominguez V."/>
            <person name="Anthouard V."/>
            <person name="Bally P."/>
            <person name="Bourras S."/>
            <person name="Cozijnsen A.J."/>
            <person name="Ciuffetti L.M."/>
            <person name="Degrave A."/>
            <person name="Dilmaghani A."/>
            <person name="Duret L."/>
            <person name="Fudal I."/>
            <person name="Goodwin S.B."/>
            <person name="Gout L."/>
            <person name="Glaser N."/>
            <person name="Linglin J."/>
            <person name="Kema G.H.J."/>
            <person name="Lapalu N."/>
            <person name="Lawrence C.B."/>
            <person name="May K."/>
            <person name="Meyer M."/>
            <person name="Ollivier B."/>
            <person name="Poulain J."/>
            <person name="Schoch C.L."/>
            <person name="Simon A."/>
            <person name="Spatafora J.W."/>
            <person name="Stachowiak A."/>
            <person name="Turgeon B.G."/>
            <person name="Tyler B.M."/>
            <person name="Vincent D."/>
            <person name="Weissenbach J."/>
            <person name="Amselem J."/>
            <person name="Quesneville H."/>
            <person name="Oliver R.P."/>
            <person name="Wincker P."/>
            <person name="Balesdent M.-H."/>
            <person name="Howlett B.J."/>
        </authorList>
    </citation>
    <scope>NUCLEOTIDE SEQUENCE [LARGE SCALE GENOMIC DNA]</scope>
    <source>
        <strain evidence="5">JN3 / isolate v23.1.3 / race Av1-4-5-6-7-8</strain>
    </source>
</reference>
<keyword evidence="2" id="KW-0539">Nucleus</keyword>
<accession>E5A3R4</accession>
<proteinExistence type="predicted"/>
<dbReference type="GO" id="GO:0000976">
    <property type="term" value="F:transcription cis-regulatory region binding"/>
    <property type="evidence" value="ECO:0007669"/>
    <property type="project" value="TreeGrafter"/>
</dbReference>
<feature type="region of interest" description="Disordered" evidence="3">
    <location>
        <begin position="120"/>
        <end position="160"/>
    </location>
</feature>
<dbReference type="InterPro" id="IPR021858">
    <property type="entry name" value="Fun_TF"/>
</dbReference>
<name>E5A3R4_LEPMJ</name>
<dbReference type="InParanoid" id="E5A3R4"/>
<dbReference type="VEuPathDB" id="FungiDB:LEMA_P096860.1"/>
<sequence length="495" mass="55251">MNVSTLKIPTSFLSLSCVLTSARDRTYRSQKLDYIQPLCKGIGNQSIEMGNFRSKNGCKKNRLCEWETPHGTIKDYQPESSSSRLPVTTREETNTLDSSIMNMDETEVIGLFETSEIRATSPRWNTGRTGTRTERSSVSLSSPSVAAHSPGSSLGITRPPNSVQGVSVASPALTENALENIGPYSSTGIVLTHHEALLIHHYSEFLGKWLDCTDACRQFTLDVPEKTKICPVLCYAVLSFAGRHRQDGTAESSYNKCIHLLIERLNEAAASPDETLLCAIVILRFYEQLNVSSSTGSDAERQLSGCSAIIRTSQGSHSVDPSAPTLREAAFWVYVRQCLYNATINQQSLDVDISLKVHPPPMMISTSEHPLVRLKIETAWTNQMVWNTARVVNFCYEAAHPLSDRQRRSQKWQELWDIVQSWMKERPDGFNAIYEGASHSTTAFQQIWFTADWHAMAFGFFHLSCIMLLSYQPGPKFAIRNVGRLSEADVGKPLT</sequence>
<organism evidence="5">
    <name type="scientific">Leptosphaeria maculans (strain JN3 / isolate v23.1.3 / race Av1-4-5-6-7-8)</name>
    <name type="common">Blackleg fungus</name>
    <name type="synonym">Phoma lingam</name>
    <dbReference type="NCBI Taxonomy" id="985895"/>
    <lineage>
        <taxon>Eukaryota</taxon>
        <taxon>Fungi</taxon>
        <taxon>Dikarya</taxon>
        <taxon>Ascomycota</taxon>
        <taxon>Pezizomycotina</taxon>
        <taxon>Dothideomycetes</taxon>
        <taxon>Pleosporomycetidae</taxon>
        <taxon>Pleosporales</taxon>
        <taxon>Pleosporineae</taxon>
        <taxon>Leptosphaeriaceae</taxon>
        <taxon>Plenodomus</taxon>
        <taxon>Plenodomus lingam/Leptosphaeria maculans species complex</taxon>
    </lineage>
</organism>
<evidence type="ECO:0000313" key="4">
    <source>
        <dbReference type="EMBL" id="CBX98277.1"/>
    </source>
</evidence>
<evidence type="ECO:0000256" key="1">
    <source>
        <dbReference type="ARBA" id="ARBA00004123"/>
    </source>
</evidence>
<evidence type="ECO:0000256" key="3">
    <source>
        <dbReference type="SAM" id="MobiDB-lite"/>
    </source>
</evidence>
<feature type="compositionally biased region" description="Low complexity" evidence="3">
    <location>
        <begin position="126"/>
        <end position="150"/>
    </location>
</feature>
<dbReference type="HOGENOM" id="CLU_008719_1_3_1"/>
<evidence type="ECO:0008006" key="6">
    <source>
        <dbReference type="Google" id="ProtNLM"/>
    </source>
</evidence>
<feature type="compositionally biased region" description="Polar residues" evidence="3">
    <location>
        <begin position="151"/>
        <end position="160"/>
    </location>
</feature>
<dbReference type="eggNOG" id="ENOG502QV4K">
    <property type="taxonomic scope" value="Eukaryota"/>
</dbReference>
<dbReference type="GO" id="GO:0003700">
    <property type="term" value="F:DNA-binding transcription factor activity"/>
    <property type="evidence" value="ECO:0007669"/>
    <property type="project" value="TreeGrafter"/>
</dbReference>
<gene>
    <name evidence="4" type="ORF">LEMA_P096860.1</name>
</gene>
<dbReference type="EMBL" id="FP929133">
    <property type="protein sequence ID" value="CBX98277.1"/>
    <property type="molecule type" value="Genomic_DNA"/>
</dbReference>
<dbReference type="GO" id="GO:0045944">
    <property type="term" value="P:positive regulation of transcription by RNA polymerase II"/>
    <property type="evidence" value="ECO:0007669"/>
    <property type="project" value="TreeGrafter"/>
</dbReference>
<comment type="subcellular location">
    <subcellularLocation>
        <location evidence="1">Nucleus</location>
    </subcellularLocation>
</comment>
<dbReference type="Pfam" id="PF11951">
    <property type="entry name" value="Fungal_trans_2"/>
    <property type="match status" value="1"/>
</dbReference>
<dbReference type="PANTHER" id="PTHR37534">
    <property type="entry name" value="TRANSCRIPTIONAL ACTIVATOR PROTEIN UGA3"/>
    <property type="match status" value="1"/>
</dbReference>
<dbReference type="GO" id="GO:0005634">
    <property type="term" value="C:nucleus"/>
    <property type="evidence" value="ECO:0007669"/>
    <property type="project" value="TreeGrafter"/>
</dbReference>
<dbReference type="OrthoDB" id="4525710at2759"/>
<dbReference type="AlphaFoldDB" id="E5A3R4"/>
<dbReference type="PANTHER" id="PTHR37534:SF25">
    <property type="entry name" value="ZN(II)2CYS6 TRANSCRIPTION FACTOR (EUROFUNG)"/>
    <property type="match status" value="1"/>
</dbReference>
<keyword evidence="5" id="KW-1185">Reference proteome</keyword>
<evidence type="ECO:0000256" key="2">
    <source>
        <dbReference type="ARBA" id="ARBA00023242"/>
    </source>
</evidence>
<protein>
    <recommendedName>
        <fullName evidence="6">Transcription factor domain-containing protein</fullName>
    </recommendedName>
</protein>
<dbReference type="Proteomes" id="UP000002668">
    <property type="component" value="Genome"/>
</dbReference>